<dbReference type="PANTHER" id="PTHR30250:SF29">
    <property type="entry name" value="POLYSACCHARIDE BIOSYNTHESIS PROTEIN C-TERMINAL DOMAIN-CONTAINING PROTEIN"/>
    <property type="match status" value="1"/>
</dbReference>
<dbReference type="RefSeq" id="WP_049667369.1">
    <property type="nucleotide sequence ID" value="NZ_LFXJ01000007.1"/>
</dbReference>
<dbReference type="GeneID" id="96599535"/>
<accession>A0A0K9F9D1</accession>
<feature type="transmembrane region" description="Helical" evidence="6">
    <location>
        <begin position="488"/>
        <end position="510"/>
    </location>
</feature>
<feature type="transmembrane region" description="Helical" evidence="6">
    <location>
        <begin position="292"/>
        <end position="312"/>
    </location>
</feature>
<evidence type="ECO:0000313" key="7">
    <source>
        <dbReference type="EMBL" id="KMY30696.1"/>
    </source>
</evidence>
<dbReference type="OrthoDB" id="9775950at2"/>
<dbReference type="CDD" id="cd13124">
    <property type="entry name" value="MATE_SpoVB_like"/>
    <property type="match status" value="1"/>
</dbReference>
<evidence type="ECO:0000256" key="2">
    <source>
        <dbReference type="ARBA" id="ARBA00022475"/>
    </source>
</evidence>
<feature type="transmembrane region" description="Helical" evidence="6">
    <location>
        <begin position="454"/>
        <end position="476"/>
    </location>
</feature>
<feature type="transmembrane region" description="Helical" evidence="6">
    <location>
        <begin position="423"/>
        <end position="442"/>
    </location>
</feature>
<comment type="subcellular location">
    <subcellularLocation>
        <location evidence="1">Cell membrane</location>
        <topology evidence="1">Multi-pass membrane protein</topology>
    </subcellularLocation>
</comment>
<evidence type="ECO:0000256" key="3">
    <source>
        <dbReference type="ARBA" id="ARBA00022692"/>
    </source>
</evidence>
<dbReference type="InterPro" id="IPR050833">
    <property type="entry name" value="Poly_Biosynth_Transport"/>
</dbReference>
<keyword evidence="2" id="KW-1003">Cell membrane</keyword>
<keyword evidence="5 6" id="KW-0472">Membrane</keyword>
<feature type="transmembrane region" description="Helical" evidence="6">
    <location>
        <begin position="95"/>
        <end position="115"/>
    </location>
</feature>
<feature type="transmembrane region" description="Helical" evidence="6">
    <location>
        <begin position="159"/>
        <end position="183"/>
    </location>
</feature>
<dbReference type="EMBL" id="LFXJ01000007">
    <property type="protein sequence ID" value="KMY30696.1"/>
    <property type="molecule type" value="Genomic_DNA"/>
</dbReference>
<evidence type="ECO:0000256" key="4">
    <source>
        <dbReference type="ARBA" id="ARBA00022989"/>
    </source>
</evidence>
<feature type="transmembrane region" description="Helical" evidence="6">
    <location>
        <begin position="333"/>
        <end position="354"/>
    </location>
</feature>
<feature type="transmembrane region" description="Helical" evidence="6">
    <location>
        <begin position="366"/>
        <end position="389"/>
    </location>
</feature>
<name>A0A0K9F9D1_9BACI</name>
<gene>
    <name evidence="7" type="ORF">ACZ11_15000</name>
</gene>
<feature type="transmembrane region" description="Helical" evidence="6">
    <location>
        <begin position="195"/>
        <end position="215"/>
    </location>
</feature>
<evidence type="ECO:0000313" key="8">
    <source>
        <dbReference type="Proteomes" id="UP000037326"/>
    </source>
</evidence>
<organism evidence="7 8">
    <name type="scientific">Lysinibacillus xylanilyticus</name>
    <dbReference type="NCBI Taxonomy" id="582475"/>
    <lineage>
        <taxon>Bacteria</taxon>
        <taxon>Bacillati</taxon>
        <taxon>Bacillota</taxon>
        <taxon>Bacilli</taxon>
        <taxon>Bacillales</taxon>
        <taxon>Bacillaceae</taxon>
        <taxon>Lysinibacillus</taxon>
    </lineage>
</organism>
<protein>
    <submittedName>
        <fullName evidence="7">Membrane protein</fullName>
    </submittedName>
</protein>
<feature type="transmembrane region" description="Helical" evidence="6">
    <location>
        <begin position="236"/>
        <end position="260"/>
    </location>
</feature>
<dbReference type="PATRIC" id="fig|582475.4.peg.2503"/>
<dbReference type="InterPro" id="IPR002797">
    <property type="entry name" value="Polysacc_synth"/>
</dbReference>
<dbReference type="GO" id="GO:0005886">
    <property type="term" value="C:plasma membrane"/>
    <property type="evidence" value="ECO:0007669"/>
    <property type="project" value="UniProtKB-SubCell"/>
</dbReference>
<dbReference type="PANTHER" id="PTHR30250">
    <property type="entry name" value="PST FAMILY PREDICTED COLANIC ACID TRANSPORTER"/>
    <property type="match status" value="1"/>
</dbReference>
<evidence type="ECO:0000256" key="1">
    <source>
        <dbReference type="ARBA" id="ARBA00004651"/>
    </source>
</evidence>
<dbReference type="InterPro" id="IPR024923">
    <property type="entry name" value="PG_synth_SpoVB"/>
</dbReference>
<feature type="transmembrane region" description="Helical" evidence="6">
    <location>
        <begin position="127"/>
        <end position="147"/>
    </location>
</feature>
<feature type="transmembrane region" description="Helical" evidence="6">
    <location>
        <begin position="396"/>
        <end position="417"/>
    </location>
</feature>
<keyword evidence="3 6" id="KW-0812">Transmembrane</keyword>
<evidence type="ECO:0000256" key="5">
    <source>
        <dbReference type="ARBA" id="ARBA00023136"/>
    </source>
</evidence>
<comment type="caution">
    <text evidence="7">The sequence shown here is derived from an EMBL/GenBank/DDBJ whole genome shotgun (WGS) entry which is preliminary data.</text>
</comment>
<dbReference type="AlphaFoldDB" id="A0A0K9F9D1"/>
<dbReference type="Pfam" id="PF01943">
    <property type="entry name" value="Polysacc_synt"/>
    <property type="match status" value="1"/>
</dbReference>
<keyword evidence="4 6" id="KW-1133">Transmembrane helix</keyword>
<proteinExistence type="predicted"/>
<feature type="transmembrane region" description="Helical" evidence="6">
    <location>
        <begin position="52"/>
        <end position="74"/>
    </location>
</feature>
<evidence type="ECO:0000256" key="6">
    <source>
        <dbReference type="SAM" id="Phobius"/>
    </source>
</evidence>
<reference evidence="8" key="1">
    <citation type="submission" date="2015-07" db="EMBL/GenBank/DDBJ databases">
        <authorList>
            <consortium name="Consortium for Microbial Forensics and Genomics (microFORGE)"/>
            <person name="Knight B.M."/>
            <person name="Roberts D.P."/>
            <person name="Lin D."/>
            <person name="Hari K."/>
            <person name="Fletcher J."/>
            <person name="Melcher U."/>
            <person name="Blagden T."/>
            <person name="Winegar R.A."/>
        </authorList>
    </citation>
    <scope>NUCLEOTIDE SEQUENCE [LARGE SCALE GENOMIC DNA]</scope>
    <source>
        <strain evidence="8">DSM 23493</strain>
    </source>
</reference>
<sequence length="540" mass="59497">MSERFGMKSYMKGAALLTIAALIVKVLSAIYRVPFQNLVGDEGFYIYQQVYPIISIFVVWTSSGFAVAISKMLADNDCNLDPLERNQKRSSIMRIVFRYLTMLSLLFFVVLFSGAEIIAQLMGDTQLAPLIRTGSFIVLVMPAHAILKGSFQSRGIMEPIAYAQVLEQAVRVFVILAGTFIIMKTTESLYSAGQMAIIGTVIGEIVGFVLLALIFKKRFGLLKDKKQQQRIESFTVIKEVTLLSLSVSMSGLLLLGYQLVDSFTIYSLLIDGGMDQTVAKATKGVYDRGQPLVQLGVVIASSLSLAIVPLVAHMSKKQEGRSAIPFIQLTYKASVLFGWAASLGLILVMPYINAMLFKTDTLSEVLMVYVLQIVPLSIILTFTAILQGYGKLKKPALFLSIGFLLKIILNVLTISLFGVLGAAIASNAGLLFTALMLIFYLKRLTAIQLAPANFYKKVGIASLSMAAVVLVWLQFIPSLLNQFLSPRFVAVVAGFSAVCLGAFVMITIIAKLRVLVEKEWYLLPFGRKMAVYQLWLNRKK</sequence>
<dbReference type="Proteomes" id="UP000037326">
    <property type="component" value="Unassembled WGS sequence"/>
</dbReference>